<keyword evidence="6" id="KW-0378">Hydrolase</keyword>
<evidence type="ECO:0000256" key="11">
    <source>
        <dbReference type="ARBA" id="ARBA00049893"/>
    </source>
</evidence>
<dbReference type="PANTHER" id="PTHR30616:SF2">
    <property type="entry name" value="PURINE NUCLEOSIDE PHOSPHORYLASE LACC1"/>
    <property type="match status" value="1"/>
</dbReference>
<dbReference type="GO" id="GO:0017061">
    <property type="term" value="F:S-methyl-5-thioadenosine phosphorylase activity"/>
    <property type="evidence" value="ECO:0007669"/>
    <property type="project" value="UniProtKB-EC"/>
</dbReference>
<comment type="catalytic activity">
    <reaction evidence="10">
        <text>adenosine + phosphate = alpha-D-ribose 1-phosphate + adenine</text>
        <dbReference type="Rhea" id="RHEA:27642"/>
        <dbReference type="ChEBI" id="CHEBI:16335"/>
        <dbReference type="ChEBI" id="CHEBI:16708"/>
        <dbReference type="ChEBI" id="CHEBI:43474"/>
        <dbReference type="ChEBI" id="CHEBI:57720"/>
        <dbReference type="EC" id="2.4.2.1"/>
    </reaction>
    <physiologicalReaction direction="left-to-right" evidence="10">
        <dbReference type="Rhea" id="RHEA:27643"/>
    </physiologicalReaction>
</comment>
<comment type="catalytic activity">
    <reaction evidence="11">
        <text>S-methyl-5'-thioadenosine + phosphate = 5-(methylsulfanyl)-alpha-D-ribose 1-phosphate + adenine</text>
        <dbReference type="Rhea" id="RHEA:11852"/>
        <dbReference type="ChEBI" id="CHEBI:16708"/>
        <dbReference type="ChEBI" id="CHEBI:17509"/>
        <dbReference type="ChEBI" id="CHEBI:43474"/>
        <dbReference type="ChEBI" id="CHEBI:58533"/>
        <dbReference type="EC" id="2.4.2.28"/>
    </reaction>
    <physiologicalReaction direction="left-to-right" evidence="11">
        <dbReference type="Rhea" id="RHEA:11853"/>
    </physiologicalReaction>
</comment>
<dbReference type="EMBL" id="FMBL01000002">
    <property type="protein sequence ID" value="SCC79891.1"/>
    <property type="molecule type" value="Genomic_DNA"/>
</dbReference>
<keyword evidence="5" id="KW-0479">Metal-binding</keyword>
<dbReference type="OrthoDB" id="4279at2"/>
<keyword evidence="13" id="KW-1185">Reference proteome</keyword>
<evidence type="ECO:0000256" key="9">
    <source>
        <dbReference type="ARBA" id="ARBA00047989"/>
    </source>
</evidence>
<dbReference type="InterPro" id="IPR011324">
    <property type="entry name" value="Cytotoxic_necrot_fac-like_cat"/>
</dbReference>
<evidence type="ECO:0000256" key="5">
    <source>
        <dbReference type="ARBA" id="ARBA00022723"/>
    </source>
</evidence>
<evidence type="ECO:0000256" key="2">
    <source>
        <dbReference type="ARBA" id="ARBA00003215"/>
    </source>
</evidence>
<evidence type="ECO:0000256" key="1">
    <source>
        <dbReference type="ARBA" id="ARBA00000553"/>
    </source>
</evidence>
<comment type="catalytic activity">
    <reaction evidence="9">
        <text>adenosine + H2O + H(+) = inosine + NH4(+)</text>
        <dbReference type="Rhea" id="RHEA:24408"/>
        <dbReference type="ChEBI" id="CHEBI:15377"/>
        <dbReference type="ChEBI" id="CHEBI:15378"/>
        <dbReference type="ChEBI" id="CHEBI:16335"/>
        <dbReference type="ChEBI" id="CHEBI:17596"/>
        <dbReference type="ChEBI" id="CHEBI:28938"/>
        <dbReference type="EC" id="3.5.4.4"/>
    </reaction>
    <physiologicalReaction direction="left-to-right" evidence="9">
        <dbReference type="Rhea" id="RHEA:24409"/>
    </physiologicalReaction>
</comment>
<dbReference type="Proteomes" id="UP000242610">
    <property type="component" value="Unassembled WGS sequence"/>
</dbReference>
<sequence length="342" mass="35830">MSKDTNETGTSGQYEEVILDSNAIAPTDSAGNLIPVTIPVDLAPGIKVVYTTRLGGVSVGDWGNFNLGGKSGDSSVAVESNREALSKVVGAPLSLVKQVHSGKAVDADDYFDCSTPYGCDRSGTVVEGQDGQSEEGAIEADAQVSAQTGVAVGVFAADCLPVLLADPQAGVVAAAHCGRKGLRRGIIRATVELMVSKGAKPERIITTLGPCICGDCYEVGDEIADEFDAQFLGTFTLTRFGGPGIDISGAALQELAEVGVPRDNIIDSMPRIQAATQYLDQDTELAALCACDGEGSPDLVERMSKVRHSRCTLENPLWYSHRRASLVGKGNEGRLLAVIVRE</sequence>
<dbReference type="STRING" id="1505727.GA0061077_0874"/>
<evidence type="ECO:0000256" key="4">
    <source>
        <dbReference type="ARBA" id="ARBA00022679"/>
    </source>
</evidence>
<evidence type="ECO:0000256" key="3">
    <source>
        <dbReference type="ARBA" id="ARBA00007353"/>
    </source>
</evidence>
<keyword evidence="7" id="KW-0862">Zinc</keyword>
<dbReference type="GO" id="GO:0005507">
    <property type="term" value="F:copper ion binding"/>
    <property type="evidence" value="ECO:0007669"/>
    <property type="project" value="TreeGrafter"/>
</dbReference>
<dbReference type="Gene3D" id="3.60.140.10">
    <property type="entry name" value="CNF1/YfiH-like putative cysteine hydrolases"/>
    <property type="match status" value="1"/>
</dbReference>
<gene>
    <name evidence="12" type="ORF">GA0061077_0874</name>
</gene>
<evidence type="ECO:0000256" key="7">
    <source>
        <dbReference type="ARBA" id="ARBA00022833"/>
    </source>
</evidence>
<reference evidence="13" key="1">
    <citation type="submission" date="2016-08" db="EMBL/GenBank/DDBJ databases">
        <authorList>
            <person name="Varghese N."/>
            <person name="Submissions Spin"/>
        </authorList>
    </citation>
    <scope>NUCLEOTIDE SEQUENCE [LARGE SCALE GENOMIC DNA]</scope>
    <source>
        <strain evidence="13">R-52791</strain>
    </source>
</reference>
<protein>
    <submittedName>
        <fullName evidence="12">YfiH family protein</fullName>
    </submittedName>
</protein>
<evidence type="ECO:0000313" key="12">
    <source>
        <dbReference type="EMBL" id="SCC79891.1"/>
    </source>
</evidence>
<evidence type="ECO:0000313" key="13">
    <source>
        <dbReference type="Proteomes" id="UP000242610"/>
    </source>
</evidence>
<evidence type="ECO:0000256" key="6">
    <source>
        <dbReference type="ARBA" id="ARBA00022801"/>
    </source>
</evidence>
<dbReference type="InterPro" id="IPR003730">
    <property type="entry name" value="Cu_polyphenol_OxRdtase"/>
</dbReference>
<evidence type="ECO:0000256" key="8">
    <source>
        <dbReference type="ARBA" id="ARBA00023008"/>
    </source>
</evidence>
<proteinExistence type="inferred from homology"/>
<dbReference type="PANTHER" id="PTHR30616">
    <property type="entry name" value="UNCHARACTERIZED PROTEIN YFIH"/>
    <property type="match status" value="1"/>
</dbReference>
<dbReference type="AlphaFoldDB" id="A0A1C4H525"/>
<comment type="catalytic activity">
    <reaction evidence="1">
        <text>inosine + phosphate = alpha-D-ribose 1-phosphate + hypoxanthine</text>
        <dbReference type="Rhea" id="RHEA:27646"/>
        <dbReference type="ChEBI" id="CHEBI:17368"/>
        <dbReference type="ChEBI" id="CHEBI:17596"/>
        <dbReference type="ChEBI" id="CHEBI:43474"/>
        <dbReference type="ChEBI" id="CHEBI:57720"/>
        <dbReference type="EC" id="2.4.2.1"/>
    </reaction>
    <physiologicalReaction direction="left-to-right" evidence="1">
        <dbReference type="Rhea" id="RHEA:27647"/>
    </physiologicalReaction>
</comment>
<comment type="function">
    <text evidence="2">Purine nucleoside enzyme that catalyzes the phosphorolysis of adenosine and inosine nucleosides, yielding D-ribose 1-phosphate and the respective free bases, adenine and hypoxanthine. Also catalyzes the phosphorolysis of S-methyl-5'-thioadenosine into adenine and S-methyl-5-thio-alpha-D-ribose 1-phosphate. Also has adenosine deaminase activity.</text>
</comment>
<dbReference type="SUPFAM" id="SSF64438">
    <property type="entry name" value="CNF1/YfiH-like putative cysteine hydrolases"/>
    <property type="match status" value="1"/>
</dbReference>
<keyword evidence="8" id="KW-0186">Copper</keyword>
<dbReference type="CDD" id="cd16833">
    <property type="entry name" value="YfiH"/>
    <property type="match status" value="1"/>
</dbReference>
<name>A0A1C4H525_9BIFI</name>
<accession>A0A1C4H525</accession>
<organism evidence="12 13">
    <name type="scientific">Bifidobacterium commune</name>
    <dbReference type="NCBI Taxonomy" id="1505727"/>
    <lineage>
        <taxon>Bacteria</taxon>
        <taxon>Bacillati</taxon>
        <taxon>Actinomycetota</taxon>
        <taxon>Actinomycetes</taxon>
        <taxon>Bifidobacteriales</taxon>
        <taxon>Bifidobacteriaceae</taxon>
        <taxon>Bifidobacterium</taxon>
    </lineage>
</organism>
<keyword evidence="4" id="KW-0808">Transferase</keyword>
<dbReference type="Pfam" id="PF02578">
    <property type="entry name" value="Cu-oxidase_4"/>
    <property type="match status" value="1"/>
</dbReference>
<dbReference type="InterPro" id="IPR038371">
    <property type="entry name" value="Cu_polyphenol_OxRdtase_sf"/>
</dbReference>
<dbReference type="GO" id="GO:0016787">
    <property type="term" value="F:hydrolase activity"/>
    <property type="evidence" value="ECO:0007669"/>
    <property type="project" value="UniProtKB-KW"/>
</dbReference>
<evidence type="ECO:0000256" key="10">
    <source>
        <dbReference type="ARBA" id="ARBA00048968"/>
    </source>
</evidence>
<dbReference type="RefSeq" id="WP_091847746.1">
    <property type="nucleotide sequence ID" value="NZ_FMBL01000002.1"/>
</dbReference>
<comment type="similarity">
    <text evidence="3">Belongs to the purine nucleoside phosphorylase YfiH/LACC1 family.</text>
</comment>